<keyword evidence="3" id="KW-1185">Reference proteome</keyword>
<reference evidence="2" key="1">
    <citation type="submission" date="2020-07" db="EMBL/GenBank/DDBJ databases">
        <title>The High-quality genome of the commercially important snow crab, Chionoecetes opilio.</title>
        <authorList>
            <person name="Jeong J.-H."/>
            <person name="Ryu S."/>
        </authorList>
    </citation>
    <scope>NUCLEOTIDE SEQUENCE</scope>
    <source>
        <strain evidence="2">MADBK_172401_WGS</strain>
        <tissue evidence="2">Digestive gland</tissue>
    </source>
</reference>
<dbReference type="GO" id="GO:0003723">
    <property type="term" value="F:RNA binding"/>
    <property type="evidence" value="ECO:0007669"/>
    <property type="project" value="TreeGrafter"/>
</dbReference>
<dbReference type="InterPro" id="IPR012677">
    <property type="entry name" value="Nucleotide-bd_a/b_plait_sf"/>
</dbReference>
<evidence type="ECO:0000313" key="2">
    <source>
        <dbReference type="EMBL" id="KAG0723645.1"/>
    </source>
</evidence>
<dbReference type="Proteomes" id="UP000770661">
    <property type="component" value="Unassembled WGS sequence"/>
</dbReference>
<dbReference type="Gene3D" id="3.30.420.10">
    <property type="entry name" value="Ribonuclease H-like superfamily/Ribonuclease H"/>
    <property type="match status" value="2"/>
</dbReference>
<dbReference type="InterPro" id="IPR012337">
    <property type="entry name" value="RNaseH-like_sf"/>
</dbReference>
<accession>A0A8J5D063</accession>
<dbReference type="InterPro" id="IPR051181">
    <property type="entry name" value="CAF1_poly(A)_ribonucleases"/>
</dbReference>
<dbReference type="AlphaFoldDB" id="A0A8J5D063"/>
<organism evidence="2 3">
    <name type="scientific">Chionoecetes opilio</name>
    <name type="common">Atlantic snow crab</name>
    <name type="synonym">Cancer opilio</name>
    <dbReference type="NCBI Taxonomy" id="41210"/>
    <lineage>
        <taxon>Eukaryota</taxon>
        <taxon>Metazoa</taxon>
        <taxon>Ecdysozoa</taxon>
        <taxon>Arthropoda</taxon>
        <taxon>Crustacea</taxon>
        <taxon>Multicrustacea</taxon>
        <taxon>Malacostraca</taxon>
        <taxon>Eumalacostraca</taxon>
        <taxon>Eucarida</taxon>
        <taxon>Decapoda</taxon>
        <taxon>Pleocyemata</taxon>
        <taxon>Brachyura</taxon>
        <taxon>Eubrachyura</taxon>
        <taxon>Majoidea</taxon>
        <taxon>Majidae</taxon>
        <taxon>Chionoecetes</taxon>
    </lineage>
</organism>
<dbReference type="GO" id="GO:0000175">
    <property type="term" value="F:3'-5'-RNA exonuclease activity"/>
    <property type="evidence" value="ECO:0007669"/>
    <property type="project" value="TreeGrafter"/>
</dbReference>
<name>A0A8J5D063_CHIOP</name>
<dbReference type="PANTHER" id="PTHR15092:SF22">
    <property type="entry name" value="POLY(A)-SPECIFIC RIBONUCLEASE PNLDC1"/>
    <property type="match status" value="1"/>
</dbReference>
<dbReference type="InterPro" id="IPR006941">
    <property type="entry name" value="RNase_CAF1"/>
</dbReference>
<comment type="similarity">
    <text evidence="1">Belongs to the CAF1 family.</text>
</comment>
<dbReference type="EMBL" id="JACEEZ010007988">
    <property type="protein sequence ID" value="KAG0723645.1"/>
    <property type="molecule type" value="Genomic_DNA"/>
</dbReference>
<dbReference type="SUPFAM" id="SSF82708">
    <property type="entry name" value="R3H domain"/>
    <property type="match status" value="1"/>
</dbReference>
<dbReference type="OrthoDB" id="1432093at2759"/>
<gene>
    <name evidence="2" type="primary">parn</name>
    <name evidence="2" type="ORF">GWK47_042316</name>
</gene>
<comment type="caution">
    <text evidence="2">The sequence shown here is derived from an EMBL/GenBank/DDBJ whole genome shotgun (WGS) entry which is preliminary data.</text>
</comment>
<dbReference type="SUPFAM" id="SSF53098">
    <property type="entry name" value="Ribonuclease H-like"/>
    <property type="match status" value="1"/>
</dbReference>
<dbReference type="InterPro" id="IPR036397">
    <property type="entry name" value="RNaseH_sf"/>
</dbReference>
<sequence length="603" mass="68566">MEVTTENFQEVYPSILEVVKKADFVAIDAEFTGLRRKETSRYCELDSVEERYAKVREAAKDFGMIQFGITTFRYIKEKTSYSHATFCFYLLGKTGDMLYYDNSSLKFLADNGFDFNKLFKSGLPYLSILEEAEKRAEFVSQALEPFPPSPVKVAEEKAKKFLKETEEKIEALLADEGREALVLPGATLPGFFRKLLYNNIAAKHKNILVRSLVTNHERNIEIRKFESPEARLKFLEKERERKLDEKVGFTHIVRHVLESGKPVVGHNMVLDLMHLMEKTVQPLPDTLDQFKNVVKANLPTIYDTKLLAKDPPFCVDIPVTSLGILYSELCSKFSPPEFIAEKGYASHSLGGGGQAHDAGYDAFMTGVCFIAMVKKLDGSNWKNKSVVKSKHLHQYSNRLNNMNSHDIPFLNLVGPDVQTDRSRIYCVDCPGEWNVGNVHQLFHMMKPIKIVWVSSTFIYVIPPEDTDIKACKRYLKDIQASCSPMVRVRLFGDTLAVKRKSQSDDAPPGLEPTASRVHEFKRLKSVGSDQLSKMTLESPSKEELPPYMLRTMVRKKMKADPEPAFDGTFAIPDEWWLALHILENPDGWLSPVGDTGWIFIVHL</sequence>
<dbReference type="InterPro" id="IPR036867">
    <property type="entry name" value="R3H_dom_sf"/>
</dbReference>
<dbReference type="PANTHER" id="PTHR15092">
    <property type="entry name" value="POLY A -SPECIFIC RIBONUCLEASE/TARGET OF EGR1, MEMBER 1"/>
    <property type="match status" value="1"/>
</dbReference>
<proteinExistence type="inferred from homology"/>
<evidence type="ECO:0000313" key="3">
    <source>
        <dbReference type="Proteomes" id="UP000770661"/>
    </source>
</evidence>
<dbReference type="Gene3D" id="3.30.70.330">
    <property type="match status" value="1"/>
</dbReference>
<dbReference type="Pfam" id="PF04857">
    <property type="entry name" value="CAF1"/>
    <property type="match status" value="1"/>
</dbReference>
<evidence type="ECO:0000256" key="1">
    <source>
        <dbReference type="ARBA" id="ARBA00008372"/>
    </source>
</evidence>
<protein>
    <submittedName>
        <fullName evidence="2">Poly(A)-specific ribonuclease PARN</fullName>
    </submittedName>
</protein>